<keyword evidence="1" id="KW-0812">Transmembrane</keyword>
<name>A0AAF0C7H7_9GAMM</name>
<reference evidence="2 3" key="1">
    <citation type="journal article" date="2015" name="Genome Announc.">
        <title>Draft Genome Sequences of Marine Isolates of Thalassomonas viridans and Thalassomonas actiniarum.</title>
        <authorList>
            <person name="Olonade I."/>
            <person name="van Zyl L.J."/>
            <person name="Trindade M."/>
        </authorList>
    </citation>
    <scope>NUCLEOTIDE SEQUENCE [LARGE SCALE GENOMIC DNA]</scope>
    <source>
        <strain evidence="2 3">XOM25</strain>
    </source>
</reference>
<organism evidence="2 3">
    <name type="scientific">Thalassomonas viridans</name>
    <dbReference type="NCBI Taxonomy" id="137584"/>
    <lineage>
        <taxon>Bacteria</taxon>
        <taxon>Pseudomonadati</taxon>
        <taxon>Pseudomonadota</taxon>
        <taxon>Gammaproteobacteria</taxon>
        <taxon>Alteromonadales</taxon>
        <taxon>Colwelliaceae</taxon>
        <taxon>Thalassomonas</taxon>
    </lineage>
</organism>
<dbReference type="EMBL" id="CP059733">
    <property type="protein sequence ID" value="WDE03703.1"/>
    <property type="molecule type" value="Genomic_DNA"/>
</dbReference>
<proteinExistence type="predicted"/>
<dbReference type="RefSeq" id="WP_044842487.1">
    <property type="nucleotide sequence ID" value="NZ_CP059733.1"/>
</dbReference>
<keyword evidence="3" id="KW-1185">Reference proteome</keyword>
<evidence type="ECO:0000256" key="1">
    <source>
        <dbReference type="SAM" id="Phobius"/>
    </source>
</evidence>
<feature type="transmembrane region" description="Helical" evidence="1">
    <location>
        <begin position="90"/>
        <end position="114"/>
    </location>
</feature>
<sequence>MEISAEHWLALSVAILLFLWAIAIFFFGRISVKHIESEMAKEGKLPPVWDRGIGARMAVYASIILFPNIKRHASLVDVESTKRHARKIDWYLALFLELTFYTLMLLIVIAYFLYGPE</sequence>
<evidence type="ECO:0000313" key="2">
    <source>
        <dbReference type="EMBL" id="WDE03703.1"/>
    </source>
</evidence>
<protein>
    <submittedName>
        <fullName evidence="2">Uncharacterized protein</fullName>
    </submittedName>
</protein>
<dbReference type="KEGG" id="tvd:SG34_020290"/>
<accession>A0AAF0C7H7</accession>
<reference evidence="2 3" key="2">
    <citation type="journal article" date="2022" name="Mar. Drugs">
        <title>Bioassay-Guided Fractionation Leads to the Detection of Cholic Acid Generated by the Rare Thalassomonas sp.</title>
        <authorList>
            <person name="Pheiffer F."/>
            <person name="Schneider Y.K."/>
            <person name="Hansen E.H."/>
            <person name="Andersen J.H."/>
            <person name="Isaksson J."/>
            <person name="Busche T."/>
            <person name="R C."/>
            <person name="Kalinowski J."/>
            <person name="Zyl L.V."/>
            <person name="Trindade M."/>
        </authorList>
    </citation>
    <scope>NUCLEOTIDE SEQUENCE [LARGE SCALE GENOMIC DNA]</scope>
    <source>
        <strain evidence="2 3">XOM25</strain>
    </source>
</reference>
<keyword evidence="1" id="KW-1133">Transmembrane helix</keyword>
<evidence type="ECO:0000313" key="3">
    <source>
        <dbReference type="Proteomes" id="UP000032352"/>
    </source>
</evidence>
<keyword evidence="1" id="KW-0472">Membrane</keyword>
<gene>
    <name evidence="2" type="ORF">SG34_020290</name>
</gene>
<dbReference type="Proteomes" id="UP000032352">
    <property type="component" value="Chromosome"/>
</dbReference>
<dbReference type="AlphaFoldDB" id="A0AAF0C7H7"/>
<feature type="transmembrane region" description="Helical" evidence="1">
    <location>
        <begin position="7"/>
        <end position="28"/>
    </location>
</feature>